<keyword evidence="3" id="KW-1185">Reference proteome</keyword>
<name>A0A0J1AUP0_9TREE</name>
<proteinExistence type="predicted"/>
<evidence type="ECO:0000313" key="3">
    <source>
        <dbReference type="Proteomes" id="UP000053611"/>
    </source>
</evidence>
<dbReference type="Proteomes" id="UP000053611">
    <property type="component" value="Unassembled WGS sequence"/>
</dbReference>
<dbReference type="AlphaFoldDB" id="A0A0J1AUP0"/>
<feature type="region of interest" description="Disordered" evidence="1">
    <location>
        <begin position="75"/>
        <end position="127"/>
    </location>
</feature>
<feature type="compositionally biased region" description="Basic and acidic residues" evidence="1">
    <location>
        <begin position="92"/>
        <end position="115"/>
    </location>
</feature>
<gene>
    <name evidence="2" type="ORF">CC85DRAFT_288968</name>
</gene>
<feature type="compositionally biased region" description="Basic and acidic residues" evidence="1">
    <location>
        <begin position="41"/>
        <end position="55"/>
    </location>
</feature>
<organism evidence="2 3">
    <name type="scientific">Cutaneotrichosporon oleaginosum</name>
    <dbReference type="NCBI Taxonomy" id="879819"/>
    <lineage>
        <taxon>Eukaryota</taxon>
        <taxon>Fungi</taxon>
        <taxon>Dikarya</taxon>
        <taxon>Basidiomycota</taxon>
        <taxon>Agaricomycotina</taxon>
        <taxon>Tremellomycetes</taxon>
        <taxon>Trichosporonales</taxon>
        <taxon>Trichosporonaceae</taxon>
        <taxon>Cutaneotrichosporon</taxon>
    </lineage>
</organism>
<protein>
    <submittedName>
        <fullName evidence="2">Uncharacterized protein</fullName>
    </submittedName>
</protein>
<feature type="non-terminal residue" evidence="2">
    <location>
        <position position="145"/>
    </location>
</feature>
<dbReference type="EMBL" id="KQ087274">
    <property type="protein sequence ID" value="KLT38994.1"/>
    <property type="molecule type" value="Genomic_DNA"/>
</dbReference>
<reference evidence="2 3" key="1">
    <citation type="submission" date="2015-03" db="EMBL/GenBank/DDBJ databases">
        <title>Genomics and transcriptomics of the oil-accumulating basidiomycete yeast T. oleaginosus allow insights into substrate utilization and the diverse evolutionary trajectories of mating systems in fungi.</title>
        <authorList>
            <consortium name="DOE Joint Genome Institute"/>
            <person name="Kourist R."/>
            <person name="Kracht O."/>
            <person name="Bracharz F."/>
            <person name="Lipzen A."/>
            <person name="Nolan M."/>
            <person name="Ohm R."/>
            <person name="Grigoriev I."/>
            <person name="Sun S."/>
            <person name="Heitman J."/>
            <person name="Bruck T."/>
            <person name="Nowrousian M."/>
        </authorList>
    </citation>
    <scope>NUCLEOTIDE SEQUENCE [LARGE SCALE GENOMIC DNA]</scope>
    <source>
        <strain evidence="2 3">IBC0246</strain>
    </source>
</reference>
<evidence type="ECO:0000313" key="2">
    <source>
        <dbReference type="EMBL" id="KLT38994.1"/>
    </source>
</evidence>
<evidence type="ECO:0000256" key="1">
    <source>
        <dbReference type="SAM" id="MobiDB-lite"/>
    </source>
</evidence>
<sequence length="145" mass="15777">MRPPVLRSLSLPLHPRPTRPLSRPLAPTAPRGVANSAPLLSKDKPNPDAPVKDEGPVDPAARGVNEMRRQWGGLIDGAEADLADEAAASRGRTKEKGEKEKKSKIDVDLTQHEGLEADIEPTVDPAARGVNEMRRQWGDLIEKKC</sequence>
<accession>A0A0J1AUP0</accession>
<feature type="compositionally biased region" description="Low complexity" evidence="1">
    <location>
        <begin position="1"/>
        <end position="26"/>
    </location>
</feature>
<feature type="region of interest" description="Disordered" evidence="1">
    <location>
        <begin position="1"/>
        <end position="62"/>
    </location>
</feature>